<name>A0A2S9Y0L5_9BACT</name>
<keyword evidence="1" id="KW-0812">Transmembrane</keyword>
<keyword evidence="1" id="KW-0472">Membrane</keyword>
<organism evidence="2 3">
    <name type="scientific">Enhygromyxa salina</name>
    <dbReference type="NCBI Taxonomy" id="215803"/>
    <lineage>
        <taxon>Bacteria</taxon>
        <taxon>Pseudomonadati</taxon>
        <taxon>Myxococcota</taxon>
        <taxon>Polyangia</taxon>
        <taxon>Nannocystales</taxon>
        <taxon>Nannocystaceae</taxon>
        <taxon>Enhygromyxa</taxon>
    </lineage>
</organism>
<protein>
    <submittedName>
        <fullName evidence="2">Uncharacterized protein</fullName>
    </submittedName>
</protein>
<accession>A0A2S9Y0L5</accession>
<keyword evidence="1" id="KW-1133">Transmembrane helix</keyword>
<evidence type="ECO:0000313" key="3">
    <source>
        <dbReference type="Proteomes" id="UP000238823"/>
    </source>
</evidence>
<reference evidence="2 3" key="1">
    <citation type="submission" date="2018-03" db="EMBL/GenBank/DDBJ databases">
        <title>Draft Genome Sequences of the Obligatory Marine Myxobacteria Enhygromyxa salina SWB007.</title>
        <authorList>
            <person name="Poehlein A."/>
            <person name="Moghaddam J.A."/>
            <person name="Harms H."/>
            <person name="Alanjari M."/>
            <person name="Koenig G.M."/>
            <person name="Daniel R."/>
            <person name="Schaeberle T.F."/>
        </authorList>
    </citation>
    <scope>NUCLEOTIDE SEQUENCE [LARGE SCALE GENOMIC DNA]</scope>
    <source>
        <strain evidence="2 3">SWB007</strain>
    </source>
</reference>
<feature type="transmembrane region" description="Helical" evidence="1">
    <location>
        <begin position="20"/>
        <end position="39"/>
    </location>
</feature>
<comment type="caution">
    <text evidence="2">The sequence shown here is derived from an EMBL/GenBank/DDBJ whole genome shotgun (WGS) entry which is preliminary data.</text>
</comment>
<gene>
    <name evidence="2" type="ORF">ENSA7_65860</name>
</gene>
<evidence type="ECO:0000313" key="2">
    <source>
        <dbReference type="EMBL" id="PRP98643.1"/>
    </source>
</evidence>
<dbReference type="EMBL" id="PVNL01000124">
    <property type="protein sequence ID" value="PRP98643.1"/>
    <property type="molecule type" value="Genomic_DNA"/>
</dbReference>
<dbReference type="Proteomes" id="UP000238823">
    <property type="component" value="Unassembled WGS sequence"/>
</dbReference>
<dbReference type="AlphaFoldDB" id="A0A2S9Y0L5"/>
<sequence length="669" mass="72085">MKPGVGSDLEVLNRGFLPRLGVLALLIVAALAAAVWSGTRKHGSGEPEQRQRLLVVSGGDVDYYTLLEKGGFSIEVDSFDDWQAAARELLPDSEADGLTLVLALADERGFGFVVLEGPGRFDFEGLEIEPSVDEIEDFAARDYAVLSVGDFSFPHRLSVDAAGELPFMRVPGFGTLEALFGQPGIGAREDPDRPTIEELQYEDAIERARWMYERPASFAAAIELARAAIDTSLAQDPRAPALVPSFATGSAVPTPDGGALLVDHDLEVYSTDANKLEVHAGEQLRLRYLSGSALEKLVETGELEPVDCPSLAGGGVDMRRRPRVEAAIDGSAIAIHTRAGEAEIWWRLDRAGCEWREQAGVPSVLGGVLAPQLGLERSDQRLLMAQVSTDELGTSTLRAWLRPASVRDEPAGQINPAGRIARVELNEHERRDASEDMAEAVSLLRLREHVFEGVAFVDSRHVALLSRVSGTDEHALHVVDSERPGAHLRIPSLFFADGRGLQELAVLSPALLAVTSADSGSDARFTHGPRFAITIEGDPDAELVELEIGAAAWQAFLDGLDEPGEAALFTLTPEDLRAETHPADGVWDFTVSTPAGALAHATSDWPDDSEIAVRLFAGGPEQRLTDNDLPDMLPRFTADGRHLVYVSLLKTALSPDAFSVPRIVAVPAR</sequence>
<proteinExistence type="predicted"/>
<evidence type="ECO:0000256" key="1">
    <source>
        <dbReference type="SAM" id="Phobius"/>
    </source>
</evidence>